<name>A0ABU5DUA5_9PROT</name>
<accession>A0ABU5DUA5</accession>
<dbReference type="InterPro" id="IPR042184">
    <property type="entry name" value="YqeY/Aim41_N"/>
</dbReference>
<dbReference type="Pfam" id="PF09424">
    <property type="entry name" value="YqeY"/>
    <property type="match status" value="1"/>
</dbReference>
<keyword evidence="2" id="KW-1185">Reference proteome</keyword>
<evidence type="ECO:0000313" key="2">
    <source>
        <dbReference type="Proteomes" id="UP001271769"/>
    </source>
</evidence>
<organism evidence="1 2">
    <name type="scientific">Dongia rigui</name>
    <dbReference type="NCBI Taxonomy" id="940149"/>
    <lineage>
        <taxon>Bacteria</taxon>
        <taxon>Pseudomonadati</taxon>
        <taxon>Pseudomonadota</taxon>
        <taxon>Alphaproteobacteria</taxon>
        <taxon>Rhodospirillales</taxon>
        <taxon>Dongiaceae</taxon>
        <taxon>Dongia</taxon>
    </lineage>
</organism>
<dbReference type="PANTHER" id="PTHR28055:SF1">
    <property type="entry name" value="ALTERED INHERITANCE OF MITOCHONDRIA PROTEIN 41, MITOCHONDRIAL"/>
    <property type="match status" value="1"/>
</dbReference>
<proteinExistence type="predicted"/>
<dbReference type="Gene3D" id="1.10.10.410">
    <property type="match status" value="1"/>
</dbReference>
<protein>
    <submittedName>
        <fullName evidence="1">GatB/YqeY domain-containing protein</fullName>
    </submittedName>
</protein>
<dbReference type="SUPFAM" id="SSF89095">
    <property type="entry name" value="GatB/YqeY motif"/>
    <property type="match status" value="1"/>
</dbReference>
<evidence type="ECO:0000313" key="1">
    <source>
        <dbReference type="EMBL" id="MDY0870908.1"/>
    </source>
</evidence>
<dbReference type="EMBL" id="JAXCLX010000001">
    <property type="protein sequence ID" value="MDY0870908.1"/>
    <property type="molecule type" value="Genomic_DNA"/>
</dbReference>
<sequence>MLRQQINDDVKTAMKAKDEALSGLRLITAAIKDKDIAARPGNMNGISDAEIIDMLQKMVRQRQESIEMYTKGNRPELAAKEQGEIDVINRYLPKQLSEADTQAAIAAIVAETGASSIKDMGKVMGLLKERFAGQLDFGKVGGLVKAKLG</sequence>
<dbReference type="Gene3D" id="1.10.1510.10">
    <property type="entry name" value="Uncharacterised protein YqeY/AIM41 PF09424, N-terminal domain"/>
    <property type="match status" value="1"/>
</dbReference>
<dbReference type="InterPro" id="IPR019004">
    <property type="entry name" value="YqeY/Aim41"/>
</dbReference>
<dbReference type="Proteomes" id="UP001271769">
    <property type="component" value="Unassembled WGS sequence"/>
</dbReference>
<reference evidence="1 2" key="1">
    <citation type="journal article" date="2013" name="Antonie Van Leeuwenhoek">
        <title>Dongia rigui sp. nov., isolated from freshwater of a large wetland in Korea.</title>
        <authorList>
            <person name="Baik K.S."/>
            <person name="Hwang Y.M."/>
            <person name="Choi J.S."/>
            <person name="Kwon J."/>
            <person name="Seong C.N."/>
        </authorList>
    </citation>
    <scope>NUCLEOTIDE SEQUENCE [LARGE SCALE GENOMIC DNA]</scope>
    <source>
        <strain evidence="1 2">04SU4-P</strain>
    </source>
</reference>
<gene>
    <name evidence="1" type="ORF">SMD31_03205</name>
</gene>
<comment type="caution">
    <text evidence="1">The sequence shown here is derived from an EMBL/GenBank/DDBJ whole genome shotgun (WGS) entry which is preliminary data.</text>
</comment>
<dbReference type="PANTHER" id="PTHR28055">
    <property type="entry name" value="ALTERED INHERITANCE OF MITOCHONDRIA PROTEIN 41, MITOCHONDRIAL"/>
    <property type="match status" value="1"/>
</dbReference>
<dbReference type="InterPro" id="IPR023168">
    <property type="entry name" value="GatB_Yqey_C_2"/>
</dbReference>
<dbReference type="InterPro" id="IPR003789">
    <property type="entry name" value="Asn/Gln_tRNA_amidoTrase-B-like"/>
</dbReference>
<dbReference type="RefSeq" id="WP_320499279.1">
    <property type="nucleotide sequence ID" value="NZ_JAXCLX010000001.1"/>
</dbReference>